<dbReference type="SUPFAM" id="SSF56219">
    <property type="entry name" value="DNase I-like"/>
    <property type="match status" value="1"/>
</dbReference>
<dbReference type="AlphaFoldDB" id="A0A803T091"/>
<reference evidence="1" key="3">
    <citation type="submission" date="2025-09" db="UniProtKB">
        <authorList>
            <consortium name="Ensembl"/>
        </authorList>
    </citation>
    <scope>IDENTIFICATION</scope>
</reference>
<keyword evidence="2" id="KW-1185">Reference proteome</keyword>
<evidence type="ECO:0000313" key="1">
    <source>
        <dbReference type="Ensembl" id="ENSACAP00000028631.1"/>
    </source>
</evidence>
<evidence type="ECO:0000313" key="2">
    <source>
        <dbReference type="Proteomes" id="UP000001646"/>
    </source>
</evidence>
<organism evidence="1 2">
    <name type="scientific">Anolis carolinensis</name>
    <name type="common">Green anole</name>
    <name type="synonym">American chameleon</name>
    <dbReference type="NCBI Taxonomy" id="28377"/>
    <lineage>
        <taxon>Eukaryota</taxon>
        <taxon>Metazoa</taxon>
        <taxon>Chordata</taxon>
        <taxon>Craniata</taxon>
        <taxon>Vertebrata</taxon>
        <taxon>Euteleostomi</taxon>
        <taxon>Lepidosauria</taxon>
        <taxon>Squamata</taxon>
        <taxon>Bifurcata</taxon>
        <taxon>Unidentata</taxon>
        <taxon>Episquamata</taxon>
        <taxon>Toxicofera</taxon>
        <taxon>Iguania</taxon>
        <taxon>Dactyloidae</taxon>
        <taxon>Anolis</taxon>
    </lineage>
</organism>
<dbReference type="Ensembl" id="ENSACAT00000038556.1">
    <property type="protein sequence ID" value="ENSACAP00000028631.1"/>
    <property type="gene ID" value="ENSACAG00000042469.1"/>
</dbReference>
<sequence>MESSKMRKVFVSADANKKRGVALYVDDNLTAKEVFKDNEGRVIAILIDLEEEKTLICNIYAPNGPKTKFTKILRENINMNMAMDTVKDKSNLTVRDKSNNMTKLSMTMGKWGLKDVWRLFKMREGIHTSQKCKKHIQGLTTCLLQKYTRKSCKYGNRKHRMG</sequence>
<proteinExistence type="predicted"/>
<reference evidence="1" key="1">
    <citation type="submission" date="2009-12" db="EMBL/GenBank/DDBJ databases">
        <title>The Genome Sequence of Anolis carolinensis (Green Anole Lizard).</title>
        <authorList>
            <consortium name="The Genome Sequencing Platform"/>
            <person name="Di Palma F."/>
            <person name="Alfoldi J."/>
            <person name="Heiman D."/>
            <person name="Young S."/>
            <person name="Grabherr M."/>
            <person name="Johnson J."/>
            <person name="Lander E.S."/>
            <person name="Lindblad-Toh K."/>
        </authorList>
    </citation>
    <scope>NUCLEOTIDE SEQUENCE [LARGE SCALE GENOMIC DNA]</scope>
    <source>
        <strain evidence="1">JBL SC #1</strain>
    </source>
</reference>
<dbReference type="Proteomes" id="UP000001646">
    <property type="component" value="Unplaced"/>
</dbReference>
<accession>A0A803T091</accession>
<reference evidence="1" key="2">
    <citation type="submission" date="2025-08" db="UniProtKB">
        <authorList>
            <consortium name="Ensembl"/>
        </authorList>
    </citation>
    <scope>IDENTIFICATION</scope>
</reference>
<name>A0A803T091_ANOCA</name>
<protein>
    <submittedName>
        <fullName evidence="1">Uncharacterized protein</fullName>
    </submittedName>
</protein>
<dbReference type="Gene3D" id="3.60.10.10">
    <property type="entry name" value="Endonuclease/exonuclease/phosphatase"/>
    <property type="match status" value="1"/>
</dbReference>
<dbReference type="InterPro" id="IPR036691">
    <property type="entry name" value="Endo/exonu/phosph_ase_sf"/>
</dbReference>
<dbReference type="InParanoid" id="A0A803T091"/>